<protein>
    <submittedName>
        <fullName evidence="6">Translocation/assembly module TamB domain-containing protein</fullName>
    </submittedName>
</protein>
<evidence type="ECO:0000259" key="5">
    <source>
        <dbReference type="Pfam" id="PF04357"/>
    </source>
</evidence>
<evidence type="ECO:0000313" key="6">
    <source>
        <dbReference type="EMBL" id="MFD1008750.1"/>
    </source>
</evidence>
<keyword evidence="7" id="KW-1185">Reference proteome</keyword>
<comment type="subcellular location">
    <subcellularLocation>
        <location evidence="1">Membrane</location>
        <topology evidence="1">Single-pass membrane protein</topology>
    </subcellularLocation>
</comment>
<dbReference type="EMBL" id="JBHTJS010000041">
    <property type="protein sequence ID" value="MFD1008750.1"/>
    <property type="molecule type" value="Genomic_DNA"/>
</dbReference>
<evidence type="ECO:0000256" key="3">
    <source>
        <dbReference type="ARBA" id="ARBA00022989"/>
    </source>
</evidence>
<dbReference type="Pfam" id="PF04357">
    <property type="entry name" value="TamB"/>
    <property type="match status" value="1"/>
</dbReference>
<comment type="caution">
    <text evidence="6">The sequence shown here is derived from an EMBL/GenBank/DDBJ whole genome shotgun (WGS) entry which is preliminary data.</text>
</comment>
<keyword evidence="2" id="KW-0812">Transmembrane</keyword>
<name>A0ABW3KHW6_9GAMM</name>
<dbReference type="InterPro" id="IPR007452">
    <property type="entry name" value="TamB_C"/>
</dbReference>
<evidence type="ECO:0000256" key="4">
    <source>
        <dbReference type="ARBA" id="ARBA00023136"/>
    </source>
</evidence>
<dbReference type="PANTHER" id="PTHR36985">
    <property type="entry name" value="TRANSLOCATION AND ASSEMBLY MODULE SUBUNIT TAMB"/>
    <property type="match status" value="1"/>
</dbReference>
<evidence type="ECO:0000256" key="1">
    <source>
        <dbReference type="ARBA" id="ARBA00004167"/>
    </source>
</evidence>
<reference evidence="7" key="1">
    <citation type="journal article" date="2019" name="Int. J. Syst. Evol. Microbiol.">
        <title>The Global Catalogue of Microorganisms (GCM) 10K type strain sequencing project: providing services to taxonomists for standard genome sequencing and annotation.</title>
        <authorList>
            <consortium name="The Broad Institute Genomics Platform"/>
            <consortium name="The Broad Institute Genome Sequencing Center for Infectious Disease"/>
            <person name="Wu L."/>
            <person name="Ma J."/>
        </authorList>
    </citation>
    <scope>NUCLEOTIDE SEQUENCE [LARGE SCALE GENOMIC DNA]</scope>
    <source>
        <strain evidence="7">CCUG 60525</strain>
    </source>
</reference>
<evidence type="ECO:0000313" key="7">
    <source>
        <dbReference type="Proteomes" id="UP001597048"/>
    </source>
</evidence>
<accession>A0ABW3KHW6</accession>
<keyword evidence="3" id="KW-1133">Transmembrane helix</keyword>
<dbReference type="PANTHER" id="PTHR36985:SF1">
    <property type="entry name" value="TRANSLOCATION AND ASSEMBLY MODULE SUBUNIT TAMB"/>
    <property type="match status" value="1"/>
</dbReference>
<organism evidence="6 7">
    <name type="scientific">Oceanisphaera ostreae</name>
    <dbReference type="NCBI Taxonomy" id="914151"/>
    <lineage>
        <taxon>Bacteria</taxon>
        <taxon>Pseudomonadati</taxon>
        <taxon>Pseudomonadota</taxon>
        <taxon>Gammaproteobacteria</taxon>
        <taxon>Aeromonadales</taxon>
        <taxon>Aeromonadaceae</taxon>
        <taxon>Oceanisphaera</taxon>
    </lineage>
</organism>
<dbReference type="Proteomes" id="UP001597048">
    <property type="component" value="Unassembled WGS sequence"/>
</dbReference>
<gene>
    <name evidence="6" type="ORF">ACFQ1C_11345</name>
</gene>
<keyword evidence="4" id="KW-0472">Membrane</keyword>
<dbReference type="RefSeq" id="WP_379558729.1">
    <property type="nucleotide sequence ID" value="NZ_JBHTJS010000041.1"/>
</dbReference>
<evidence type="ECO:0000256" key="2">
    <source>
        <dbReference type="ARBA" id="ARBA00022692"/>
    </source>
</evidence>
<feature type="domain" description="Translocation and assembly module TamB C-terminal" evidence="5">
    <location>
        <begin position="891"/>
        <end position="1228"/>
    </location>
</feature>
<sequence length="1228" mass="132917">MMLTRILSGLVVGLCLLLMLVFSLLFTQVGNQWLWGIAKQQVAGLSGTMESGQLGQGWHFNELSYEQDSLAFSAKEVTIDWQLGKLLERRFWLQQLVAEDIEVTIKHFPDAKEEQPSEPLAEFTPPVRIDLDDIRANRVKISLPGQTIAWQSLQVAMHWDAEGMVVTGPDMSGLTLTLQPNDQAPSADKQPVSTETSPLVLPEVVLPFPIKLQGFSLTDSQLIQNGQTQALHALVLELEGEGSTINIVNAELDHELAVLKLGGDVTLTGDYPLDLALSAKVRKPLMDGQLNGQTVDLTLTDSLAKLKGKLALGGVLKAKATLMAEPLNPKLPFDVSLNWQQLGWPFTDPQWLLEQGKLGLKGRLEDYRLTLSSEAHGPDLPPVGIKLAAKGDLKSANIAPLTLTLPKGEAKIEGKVSWTDGVNWQGLLALTDVDPSAFVAGMDGKLNGKLDTRFALQGKQWQLNADPDIHGTLRDYPLSLKGQVTLNQELQGSVNELQLTNGDNKLTVNGEITERWQLDGVLSAPNLAVYAPGLYGDLAGNIQVRGALKAPELKANLNGKKAGFNDNEARDIRLQANASLGENMKGDVRFTIDRIRSGEMTINKLQLTGSGNEAAHRLDLSFNGDPLAAELGLTGSLSKDGWRGRLNKGVLDTPLERWTLQQDLVMNVKDARMLAQPHCWSSREASLCFDAINAGAKKGEAGLNIRDLNMARLKPFFPNDFSWEAVLNGRAKVEWSGGTPRLNANISTTPGNFVSGDTRLSYQTLSLTSDMADNRLQSALTFRSTQLGQLTVNANVADLKGRRALSGNLNIDQLKLDWLAPLLPEVARLQGTLAGQARLEGTLAAPLLFGNISLSGGEVDTYADMVKVRDFTTRLDIRGTNATINGQLKVGGGPLNISGELDWRELPVSGEIRLKGRELEAGYPGMGRVRVSPDMQITLGEEAKIRGDIIIPWARIEVKELPESAVGLSSDVIIVQPSGIIPETVAPKLPVDIRLNVIITEDVRLEAFGLDTRLEGKLNIVQNPNRPMRSNGEIRLVDGKFKAYGQNLLIREGSILFNGPLDVPNLRVEAIRNPSSMSDSGITVGVQVTGNASQPKLKVFSEPGMPQAEQLSYLLRGRGLDGGGETDGNALVQSMLLSAGVSTVGGVVSNVGEALGLQDVALDTGGSGEDTEVNISAYVLPGLQVGYGVGVFSSIGELRLRYELLPRLYLQAASGLNQAIDLFYRFEF</sequence>
<proteinExistence type="predicted"/>